<comment type="caution">
    <text evidence="3">The sequence shown here is derived from an EMBL/GenBank/DDBJ whole genome shotgun (WGS) entry which is preliminary data.</text>
</comment>
<gene>
    <name evidence="3" type="ORF">EST38_g12808</name>
</gene>
<evidence type="ECO:0000313" key="4">
    <source>
        <dbReference type="Proteomes" id="UP000290288"/>
    </source>
</evidence>
<name>A0A4Q2D3L3_9AGAR</name>
<keyword evidence="4" id="KW-1185">Reference proteome</keyword>
<dbReference type="PROSITE" id="PS50837">
    <property type="entry name" value="NACHT"/>
    <property type="match status" value="1"/>
</dbReference>
<accession>A0A4Q2D3L3</accession>
<organism evidence="3 4">
    <name type="scientific">Candolleomyces aberdarensis</name>
    <dbReference type="NCBI Taxonomy" id="2316362"/>
    <lineage>
        <taxon>Eukaryota</taxon>
        <taxon>Fungi</taxon>
        <taxon>Dikarya</taxon>
        <taxon>Basidiomycota</taxon>
        <taxon>Agaricomycotina</taxon>
        <taxon>Agaricomycetes</taxon>
        <taxon>Agaricomycetidae</taxon>
        <taxon>Agaricales</taxon>
        <taxon>Agaricineae</taxon>
        <taxon>Psathyrellaceae</taxon>
        <taxon>Candolleomyces</taxon>
    </lineage>
</organism>
<dbReference type="PANTHER" id="PTHR10039">
    <property type="entry name" value="AMELOGENIN"/>
    <property type="match status" value="1"/>
</dbReference>
<dbReference type="InterPro" id="IPR027417">
    <property type="entry name" value="P-loop_NTPase"/>
</dbReference>
<evidence type="ECO:0000313" key="3">
    <source>
        <dbReference type="EMBL" id="RXW13046.1"/>
    </source>
</evidence>
<proteinExistence type="predicted"/>
<sequence length="475" mass="53129">MATQLFNNAHHLNIEEAHFNIVGSPSIDRRATDALDNARAIEATHTSNTASYAPKCKPGTREQILDHIMDWVVDEEATSMLWFQGPAGGGKTCIMREVATRCVGADCFAAAYFFSTRVGLDSELPFVATIVHQFITTIPELKPFILQSIFDNPTIFKEALKTQTRNLILDPLGSIPKISRVVIVVDGLDECRMATERGNLLDILLSLATASPHSFRIIIASRPEFDIRTAFDRNDFKVLTKVIRLQDYDGTLDIRNYFCDEFARIRETHPAKEFIPFNWPIEEILNILIVKASGIFVYPATIIKYIDNPRRNPIELLNHVLASSQMPTATNPFAELDALYATILHPPDTDIPLLKRLLHCIMETRHTYSIALFTSFFDAFLSLPPGTTQITLCDMHAIVNVPTKPDMGLRFHHKSLEDYLSSPIRGGDLYQARNETHIDLTAACFLHIKSGLADESGSEQIAVKYSSVLGAAENI</sequence>
<evidence type="ECO:0000259" key="2">
    <source>
        <dbReference type="PROSITE" id="PS50837"/>
    </source>
</evidence>
<dbReference type="Pfam" id="PF24883">
    <property type="entry name" value="NPHP3_N"/>
    <property type="match status" value="1"/>
</dbReference>
<dbReference type="Proteomes" id="UP000290288">
    <property type="component" value="Unassembled WGS sequence"/>
</dbReference>
<dbReference type="EMBL" id="SDEE01001033">
    <property type="protein sequence ID" value="RXW13046.1"/>
    <property type="molecule type" value="Genomic_DNA"/>
</dbReference>
<dbReference type="PANTHER" id="PTHR10039:SF14">
    <property type="entry name" value="NACHT DOMAIN-CONTAINING PROTEIN"/>
    <property type="match status" value="1"/>
</dbReference>
<dbReference type="SUPFAM" id="SSF52540">
    <property type="entry name" value="P-loop containing nucleoside triphosphate hydrolases"/>
    <property type="match status" value="1"/>
</dbReference>
<evidence type="ECO:0000256" key="1">
    <source>
        <dbReference type="ARBA" id="ARBA00022737"/>
    </source>
</evidence>
<dbReference type="STRING" id="2316362.A0A4Q2D3L3"/>
<protein>
    <recommendedName>
        <fullName evidence="2">NACHT domain-containing protein</fullName>
    </recommendedName>
</protein>
<dbReference type="Gene3D" id="3.40.50.300">
    <property type="entry name" value="P-loop containing nucleotide triphosphate hydrolases"/>
    <property type="match status" value="1"/>
</dbReference>
<feature type="domain" description="NACHT" evidence="2">
    <location>
        <begin position="79"/>
        <end position="223"/>
    </location>
</feature>
<dbReference type="AlphaFoldDB" id="A0A4Q2D3L3"/>
<dbReference type="OrthoDB" id="4760524at2759"/>
<dbReference type="InterPro" id="IPR007111">
    <property type="entry name" value="NACHT_NTPase"/>
</dbReference>
<dbReference type="InterPro" id="IPR056884">
    <property type="entry name" value="NPHP3-like_N"/>
</dbReference>
<reference evidence="3 4" key="1">
    <citation type="submission" date="2019-01" db="EMBL/GenBank/DDBJ databases">
        <title>Draft genome sequence of Psathyrella aberdarensis IHI B618.</title>
        <authorList>
            <person name="Buettner E."/>
            <person name="Kellner H."/>
        </authorList>
    </citation>
    <scope>NUCLEOTIDE SEQUENCE [LARGE SCALE GENOMIC DNA]</scope>
    <source>
        <strain evidence="3 4">IHI B618</strain>
    </source>
</reference>
<keyword evidence="1" id="KW-0677">Repeat</keyword>